<sequence length="216" mass="26103">MITRRNEMKLCNFSDEDELIFNENKELYKKAIFFDLEHYVYRKPVCVGVFGCCYYDSIKNAIEVTQYMIEGKKDVKNILELAKKYFENAYRTGEKKYIITFSGNNDFTVINYLFEKYDIDFDIKEYFQSIDLQREYEKEKKSSIGLKNLEKEFNIIREEKELISGQNLAKTFSKIIKDDDYINRMPEYKKKKILLYNEQDVVSLFHIYTTWNKFIN</sequence>
<proteinExistence type="predicted"/>
<protein>
    <recommendedName>
        <fullName evidence="1">YprB ribonuclease H-like domain-containing protein</fullName>
    </recommendedName>
</protein>
<feature type="domain" description="YprB ribonuclease H-like" evidence="1">
    <location>
        <begin position="32"/>
        <end position="211"/>
    </location>
</feature>
<dbReference type="InterPro" id="IPR012337">
    <property type="entry name" value="RNaseH-like_sf"/>
</dbReference>
<dbReference type="InterPro" id="IPR038720">
    <property type="entry name" value="YprB_RNase_H-like_dom"/>
</dbReference>
<dbReference type="InterPro" id="IPR036397">
    <property type="entry name" value="RNaseH_sf"/>
</dbReference>
<dbReference type="HOGENOM" id="CLU_1127535_0_0_9"/>
<dbReference type="EMBL" id="DF384213">
    <property type="protein sequence ID" value="GAE01605.1"/>
    <property type="molecule type" value="Genomic_DNA"/>
</dbReference>
<dbReference type="Pfam" id="PF13482">
    <property type="entry name" value="RNase_H_2"/>
    <property type="match status" value="1"/>
</dbReference>
<organism evidence="2">
    <name type="scientific">Clostridium botulinum B str. Osaka05</name>
    <dbReference type="NCBI Taxonomy" id="1407017"/>
    <lineage>
        <taxon>Bacteria</taxon>
        <taxon>Bacillati</taxon>
        <taxon>Bacillota</taxon>
        <taxon>Clostridia</taxon>
        <taxon>Eubacteriales</taxon>
        <taxon>Clostridiaceae</taxon>
        <taxon>Clostridium</taxon>
    </lineage>
</organism>
<reference evidence="2" key="1">
    <citation type="submission" date="2013-10" db="EMBL/GenBank/DDBJ databases">
        <title>Draft genome sequence of Clostridium botulinum type B strain Osaka05.</title>
        <authorList>
            <person name="Sakaguchi Y."/>
            <person name="Hosomi K."/>
            <person name="Uchiyama J."/>
            <person name="Ogura Y."/>
            <person name="Sakaguchi M."/>
            <person name="Kohda T."/>
            <person name="Mukamoto M."/>
            <person name="Misawa N."/>
            <person name="Matsuzaki S."/>
            <person name="Hayashi T."/>
            <person name="Kozaki S."/>
        </authorList>
    </citation>
    <scope>NUCLEOTIDE SEQUENCE</scope>
    <source>
        <strain evidence="2">Osaka05</strain>
    </source>
</reference>
<dbReference type="Gene3D" id="3.30.420.10">
    <property type="entry name" value="Ribonuclease H-like superfamily/Ribonuclease H"/>
    <property type="match status" value="1"/>
</dbReference>
<gene>
    <name evidence="2" type="ORF">CBO05C_1295</name>
</gene>
<name>A0A0S6U3Y9_CLOBO</name>
<dbReference type="GO" id="GO:0003676">
    <property type="term" value="F:nucleic acid binding"/>
    <property type="evidence" value="ECO:0007669"/>
    <property type="project" value="InterPro"/>
</dbReference>
<dbReference type="AlphaFoldDB" id="A0A0S6U3Y9"/>
<dbReference type="Proteomes" id="UP000054164">
    <property type="component" value="Unassembled WGS sequence"/>
</dbReference>
<dbReference type="SUPFAM" id="SSF53098">
    <property type="entry name" value="Ribonuclease H-like"/>
    <property type="match status" value="1"/>
</dbReference>
<evidence type="ECO:0000313" key="2">
    <source>
        <dbReference type="EMBL" id="GAE01605.1"/>
    </source>
</evidence>
<accession>A0A0S6U3Y9</accession>
<evidence type="ECO:0000259" key="1">
    <source>
        <dbReference type="Pfam" id="PF13482"/>
    </source>
</evidence>